<gene>
    <name evidence="1" type="ORF">AEK19_MT1149</name>
</gene>
<name>A0A1Y0B1V5_9LAMI</name>
<organism evidence="1">
    <name type="scientific">Utricularia reniformis</name>
    <dbReference type="NCBI Taxonomy" id="192314"/>
    <lineage>
        <taxon>Eukaryota</taxon>
        <taxon>Viridiplantae</taxon>
        <taxon>Streptophyta</taxon>
        <taxon>Embryophyta</taxon>
        <taxon>Tracheophyta</taxon>
        <taxon>Spermatophyta</taxon>
        <taxon>Magnoliopsida</taxon>
        <taxon>eudicotyledons</taxon>
        <taxon>Gunneridae</taxon>
        <taxon>Pentapetalae</taxon>
        <taxon>asterids</taxon>
        <taxon>lamiids</taxon>
        <taxon>Lamiales</taxon>
        <taxon>Lentibulariaceae</taxon>
        <taxon>Utricularia</taxon>
    </lineage>
</organism>
<accession>A0A1Y0B1V5</accession>
<dbReference type="EMBL" id="KY774314">
    <property type="protein sequence ID" value="ART31364.1"/>
    <property type="molecule type" value="Genomic_DNA"/>
</dbReference>
<evidence type="ECO:0000313" key="1">
    <source>
        <dbReference type="EMBL" id="ART31364.1"/>
    </source>
</evidence>
<sequence>MSVSYALEKLTASFVFAIPSLHPYLRTPFFRPNKFSNIARLVPPCSKILFDLLNELDFLSVFLCRAPFGVFVQCVSLLGKEVYKGLGRIVGSRDLKAGC</sequence>
<reference evidence="1" key="1">
    <citation type="submission" date="2017-03" db="EMBL/GenBank/DDBJ databases">
        <title>The mitochondrial genome of the carnivorous plant Utricularia reniformis (Lentibulariaceae): structure, comparative analysis and evolutionary landmarks.</title>
        <authorList>
            <person name="Silva S.R."/>
            <person name="Alvarenga D.O."/>
            <person name="Michael T.P."/>
            <person name="Miranda V.F.O."/>
            <person name="Varani A.M."/>
        </authorList>
    </citation>
    <scope>NUCLEOTIDE SEQUENCE</scope>
</reference>
<geneLocation type="mitochondrion" evidence="1"/>
<proteinExistence type="predicted"/>
<dbReference type="AlphaFoldDB" id="A0A1Y0B1V5"/>
<protein>
    <submittedName>
        <fullName evidence="1">Uncharacterized protein</fullName>
    </submittedName>
</protein>
<keyword evidence="1" id="KW-0496">Mitochondrion</keyword>